<name>A0ABD2NKN8_9CUCU</name>
<dbReference type="AlphaFoldDB" id="A0ABD2NKN8"/>
<proteinExistence type="predicted"/>
<dbReference type="EMBL" id="JABFTP020000124">
    <property type="protein sequence ID" value="KAL3279276.1"/>
    <property type="molecule type" value="Genomic_DNA"/>
</dbReference>
<sequence>MKNNVDLLKQSHSREELLEIFESFGLRPILMEPSRLTYNSSTCLDNIIFSNLDSHTYYKSTDDPHLSDHLDQEIAVNMTATQNWNVITRPNINEENTAKFIETLKMANRDVLMNKRAELFNENFHHVFQLCFNNSFPTVGVRKGLGWNVDAVDNDGSSALKRAVDATQTIHKVQS</sequence>
<reference evidence="1 2" key="1">
    <citation type="journal article" date="2021" name="BMC Biol.">
        <title>Horizontally acquired antibacterial genes associated with adaptive radiation of ladybird beetles.</title>
        <authorList>
            <person name="Li H.S."/>
            <person name="Tang X.F."/>
            <person name="Huang Y.H."/>
            <person name="Xu Z.Y."/>
            <person name="Chen M.L."/>
            <person name="Du X.Y."/>
            <person name="Qiu B.Y."/>
            <person name="Chen P.T."/>
            <person name="Zhang W."/>
            <person name="Slipinski A."/>
            <person name="Escalona H.E."/>
            <person name="Waterhouse R.M."/>
            <person name="Zwick A."/>
            <person name="Pang H."/>
        </authorList>
    </citation>
    <scope>NUCLEOTIDE SEQUENCE [LARGE SCALE GENOMIC DNA]</scope>
    <source>
        <strain evidence="1">SYSU2018</strain>
    </source>
</reference>
<keyword evidence="2" id="KW-1185">Reference proteome</keyword>
<dbReference type="Proteomes" id="UP001516400">
    <property type="component" value="Unassembled WGS sequence"/>
</dbReference>
<protein>
    <submittedName>
        <fullName evidence="1">Uncharacterized protein</fullName>
    </submittedName>
</protein>
<evidence type="ECO:0000313" key="1">
    <source>
        <dbReference type="EMBL" id="KAL3279276.1"/>
    </source>
</evidence>
<gene>
    <name evidence="1" type="ORF">HHI36_016784</name>
</gene>
<evidence type="ECO:0000313" key="2">
    <source>
        <dbReference type="Proteomes" id="UP001516400"/>
    </source>
</evidence>
<organism evidence="1 2">
    <name type="scientific">Cryptolaemus montrouzieri</name>
    <dbReference type="NCBI Taxonomy" id="559131"/>
    <lineage>
        <taxon>Eukaryota</taxon>
        <taxon>Metazoa</taxon>
        <taxon>Ecdysozoa</taxon>
        <taxon>Arthropoda</taxon>
        <taxon>Hexapoda</taxon>
        <taxon>Insecta</taxon>
        <taxon>Pterygota</taxon>
        <taxon>Neoptera</taxon>
        <taxon>Endopterygota</taxon>
        <taxon>Coleoptera</taxon>
        <taxon>Polyphaga</taxon>
        <taxon>Cucujiformia</taxon>
        <taxon>Coccinelloidea</taxon>
        <taxon>Coccinellidae</taxon>
        <taxon>Scymninae</taxon>
        <taxon>Scymnini</taxon>
        <taxon>Cryptolaemus</taxon>
    </lineage>
</organism>
<comment type="caution">
    <text evidence="1">The sequence shown here is derived from an EMBL/GenBank/DDBJ whole genome shotgun (WGS) entry which is preliminary data.</text>
</comment>
<accession>A0ABD2NKN8</accession>